<gene>
    <name evidence="1" type="ORF">C2845_PM03G27830</name>
</gene>
<name>A0A3L6T9M3_PANMI</name>
<protein>
    <submittedName>
        <fullName evidence="1">Uncharacterized protein</fullName>
    </submittedName>
</protein>
<keyword evidence="2" id="KW-1185">Reference proteome</keyword>
<accession>A0A3L6T9M3</accession>
<sequence length="86" mass="8838">MPPLRGLLALGDGGRGGWWLASLPAYANPIGPTATAGGSVRRPSLLSGAFSVDDLVVAWFVPGGSGEHFVSTLPGLYVACWALTEQ</sequence>
<dbReference type="EMBL" id="PQIB02000002">
    <property type="protein sequence ID" value="RLN34971.1"/>
    <property type="molecule type" value="Genomic_DNA"/>
</dbReference>
<dbReference type="AlphaFoldDB" id="A0A3L6T9M3"/>
<organism evidence="1 2">
    <name type="scientific">Panicum miliaceum</name>
    <name type="common">Proso millet</name>
    <name type="synonym">Broomcorn millet</name>
    <dbReference type="NCBI Taxonomy" id="4540"/>
    <lineage>
        <taxon>Eukaryota</taxon>
        <taxon>Viridiplantae</taxon>
        <taxon>Streptophyta</taxon>
        <taxon>Embryophyta</taxon>
        <taxon>Tracheophyta</taxon>
        <taxon>Spermatophyta</taxon>
        <taxon>Magnoliopsida</taxon>
        <taxon>Liliopsida</taxon>
        <taxon>Poales</taxon>
        <taxon>Poaceae</taxon>
        <taxon>PACMAD clade</taxon>
        <taxon>Panicoideae</taxon>
        <taxon>Panicodae</taxon>
        <taxon>Paniceae</taxon>
        <taxon>Panicinae</taxon>
        <taxon>Panicum</taxon>
        <taxon>Panicum sect. Panicum</taxon>
    </lineage>
</organism>
<evidence type="ECO:0000313" key="1">
    <source>
        <dbReference type="EMBL" id="RLN34971.1"/>
    </source>
</evidence>
<evidence type="ECO:0000313" key="2">
    <source>
        <dbReference type="Proteomes" id="UP000275267"/>
    </source>
</evidence>
<proteinExistence type="predicted"/>
<comment type="caution">
    <text evidence="1">The sequence shown here is derived from an EMBL/GenBank/DDBJ whole genome shotgun (WGS) entry which is preliminary data.</text>
</comment>
<reference evidence="2" key="1">
    <citation type="journal article" date="2019" name="Nat. Commun.">
        <title>The genome of broomcorn millet.</title>
        <authorList>
            <person name="Zou C."/>
            <person name="Miki D."/>
            <person name="Li D."/>
            <person name="Tang Q."/>
            <person name="Xiao L."/>
            <person name="Rajput S."/>
            <person name="Deng P."/>
            <person name="Jia W."/>
            <person name="Huang R."/>
            <person name="Zhang M."/>
            <person name="Sun Y."/>
            <person name="Hu J."/>
            <person name="Fu X."/>
            <person name="Schnable P.S."/>
            <person name="Li F."/>
            <person name="Zhang H."/>
            <person name="Feng B."/>
            <person name="Zhu X."/>
            <person name="Liu R."/>
            <person name="Schnable J.C."/>
            <person name="Zhu J.-K."/>
            <person name="Zhang H."/>
        </authorList>
    </citation>
    <scope>NUCLEOTIDE SEQUENCE [LARGE SCALE GENOMIC DNA]</scope>
</reference>
<dbReference type="Proteomes" id="UP000275267">
    <property type="component" value="Unassembled WGS sequence"/>
</dbReference>